<dbReference type="SUPFAM" id="SSF53098">
    <property type="entry name" value="Ribonuclease H-like"/>
    <property type="match status" value="1"/>
</dbReference>
<organism evidence="3 4">
    <name type="scientific">Anatilimnocola aggregata</name>
    <dbReference type="NCBI Taxonomy" id="2528021"/>
    <lineage>
        <taxon>Bacteria</taxon>
        <taxon>Pseudomonadati</taxon>
        <taxon>Planctomycetota</taxon>
        <taxon>Planctomycetia</taxon>
        <taxon>Pirellulales</taxon>
        <taxon>Pirellulaceae</taxon>
        <taxon>Anatilimnocola</taxon>
    </lineage>
</organism>
<dbReference type="AlphaFoldDB" id="A0A517Y3Y2"/>
<keyword evidence="4" id="KW-1185">Reference proteome</keyword>
<reference evidence="3 4" key="1">
    <citation type="submission" date="2019-02" db="EMBL/GenBank/DDBJ databases">
        <title>Deep-cultivation of Planctomycetes and their phenomic and genomic characterization uncovers novel biology.</title>
        <authorList>
            <person name="Wiegand S."/>
            <person name="Jogler M."/>
            <person name="Boedeker C."/>
            <person name="Pinto D."/>
            <person name="Vollmers J."/>
            <person name="Rivas-Marin E."/>
            <person name="Kohn T."/>
            <person name="Peeters S.H."/>
            <person name="Heuer A."/>
            <person name="Rast P."/>
            <person name="Oberbeckmann S."/>
            <person name="Bunk B."/>
            <person name="Jeske O."/>
            <person name="Meyerdierks A."/>
            <person name="Storesund J.E."/>
            <person name="Kallscheuer N."/>
            <person name="Luecker S."/>
            <person name="Lage O.M."/>
            <person name="Pohl T."/>
            <person name="Merkel B.J."/>
            <person name="Hornburger P."/>
            <person name="Mueller R.-W."/>
            <person name="Bruemmer F."/>
            <person name="Labrenz M."/>
            <person name="Spormann A.M."/>
            <person name="Op den Camp H."/>
            <person name="Overmann J."/>
            <person name="Amann R."/>
            <person name="Jetten M.S.M."/>
            <person name="Mascher T."/>
            <person name="Medema M.H."/>
            <person name="Devos D.P."/>
            <person name="Kaster A.-K."/>
            <person name="Ovreas L."/>
            <person name="Rohde M."/>
            <person name="Galperin M.Y."/>
            <person name="Jogler C."/>
        </authorList>
    </citation>
    <scope>NUCLEOTIDE SEQUENCE [LARGE SCALE GENOMIC DNA]</scope>
    <source>
        <strain evidence="3 4">ETA_A8</strain>
    </source>
</reference>
<dbReference type="InterPro" id="IPR015378">
    <property type="entry name" value="Transposase-like_Mu_C"/>
</dbReference>
<evidence type="ECO:0000256" key="1">
    <source>
        <dbReference type="SAM" id="MobiDB-lite"/>
    </source>
</evidence>
<dbReference type="RefSeq" id="WP_145083067.1">
    <property type="nucleotide sequence ID" value="NZ_CP036274.1"/>
</dbReference>
<dbReference type="GO" id="GO:0003676">
    <property type="term" value="F:nucleic acid binding"/>
    <property type="evidence" value="ECO:0007669"/>
    <property type="project" value="InterPro"/>
</dbReference>
<dbReference type="KEGG" id="aagg:ETAA8_00190"/>
<evidence type="ECO:0000313" key="3">
    <source>
        <dbReference type="EMBL" id="QDU24958.1"/>
    </source>
</evidence>
<dbReference type="InterPro" id="IPR012337">
    <property type="entry name" value="RNaseH-like_sf"/>
</dbReference>
<dbReference type="PROSITE" id="PS50994">
    <property type="entry name" value="INTEGRASE"/>
    <property type="match status" value="1"/>
</dbReference>
<feature type="region of interest" description="Disordered" evidence="1">
    <location>
        <begin position="613"/>
        <end position="648"/>
    </location>
</feature>
<proteinExistence type="predicted"/>
<dbReference type="PANTHER" id="PTHR35004">
    <property type="entry name" value="TRANSPOSASE RV3428C-RELATED"/>
    <property type="match status" value="1"/>
</dbReference>
<evidence type="ECO:0000313" key="4">
    <source>
        <dbReference type="Proteomes" id="UP000315017"/>
    </source>
</evidence>
<dbReference type="InterPro" id="IPR001584">
    <property type="entry name" value="Integrase_cat-core"/>
</dbReference>
<dbReference type="Proteomes" id="UP000315017">
    <property type="component" value="Chromosome"/>
</dbReference>
<accession>A0A517Y3Y2</accession>
<dbReference type="GO" id="GO:0015074">
    <property type="term" value="P:DNA integration"/>
    <property type="evidence" value="ECO:0007669"/>
    <property type="project" value="InterPro"/>
</dbReference>
<feature type="domain" description="Integrase catalytic" evidence="2">
    <location>
        <begin position="260"/>
        <end position="465"/>
    </location>
</feature>
<protein>
    <submittedName>
        <fullName evidence="3">Transposon Tn7 transposition protein TnsB</fullName>
    </submittedName>
</protein>
<sequence>MGSIRLGVGTEWLLDGRSFRIVRQLGPHEFIAEDLKYRLERSFSEQELLDQYARGRLRFVPNTPESETAASTDRPATMVVIAHAEFKKVADRWLAIEPLTKLDRPPTESDFLARQAELTTAGKCCSARTLRRWFTRWKRAGYDRLNLSARFRNCGGRGKSRSQGWLRRFPLLRELVDRAIREVYLTTARRPMSAVVRRVLEDLQRHNSRTSAAQALPVPKQGSLARTIARRVNQLDPYEIDRARWGHRIADQRHQATTRQQLATRVLERVEIDHSPLKVVVGTQAGPIGQPWLTVLIDYYSRLIVGFCIGFEPPSYAVIMEALRQAILPKTYLRTKYPQIVHDWPCYGVPEKLICDRGSDFTSNDLEQAAFQLGLELDFMPPRTPHLKGTVESFFDTLNDQLLSALPGRTFRSWEKRADYQPDDGPLLPYEALVEIIHRHLIDVYAQEKHPTAAKTRLEMWQESVAEFPPALPSSPDDLVVLLSKTVERTLSVRGIELNGMFYAGDELFALRAELAANNLPADKLTVRYNPWDLGAIWVLNPVNRHYLPAVAVDAAMQGLTEYQWRVLRRVVRERFDDPDRLLSLAAARNAIRDVVDAAVTKPSRRRRTRAARFAGAYQNGPEQPADNPPESAADHTVSSIPEEPQVTAEETIEINLAELNVDDWDVAG</sequence>
<dbReference type="Pfam" id="PF09299">
    <property type="entry name" value="Mu-transpos_C"/>
    <property type="match status" value="1"/>
</dbReference>
<dbReference type="InterPro" id="IPR036397">
    <property type="entry name" value="RNaseH_sf"/>
</dbReference>
<dbReference type="OrthoDB" id="290006at2"/>
<dbReference type="PANTHER" id="PTHR35004:SF6">
    <property type="entry name" value="TRANSPOSASE"/>
    <property type="match status" value="1"/>
</dbReference>
<dbReference type="Gene3D" id="3.30.420.10">
    <property type="entry name" value="Ribonuclease H-like superfamily/Ribonuclease H"/>
    <property type="match status" value="1"/>
</dbReference>
<dbReference type="EMBL" id="CP036274">
    <property type="protein sequence ID" value="QDU24958.1"/>
    <property type="molecule type" value="Genomic_DNA"/>
</dbReference>
<name>A0A517Y3Y2_9BACT</name>
<gene>
    <name evidence="3" type="primary">tnsB</name>
    <name evidence="3" type="ORF">ETAA8_00190</name>
</gene>
<evidence type="ECO:0000259" key="2">
    <source>
        <dbReference type="PROSITE" id="PS50994"/>
    </source>
</evidence>